<dbReference type="RefSeq" id="XP_033682129.1">
    <property type="nucleotide sequence ID" value="XM_033832130.1"/>
</dbReference>
<evidence type="ECO:0000256" key="1">
    <source>
        <dbReference type="SAM" id="MobiDB-lite"/>
    </source>
</evidence>
<accession>A0A6A6I986</accession>
<dbReference type="InterPro" id="IPR011011">
    <property type="entry name" value="Znf_FYVE_PHD"/>
</dbReference>
<protein>
    <recommendedName>
        <fullName evidence="4">Zinc finger PHD-type domain-containing protein</fullName>
    </recommendedName>
</protein>
<gene>
    <name evidence="2" type="ORF">BU26DRAFT_551973</name>
</gene>
<feature type="compositionally biased region" description="Acidic residues" evidence="1">
    <location>
        <begin position="298"/>
        <end position="316"/>
    </location>
</feature>
<reference evidence="2" key="1">
    <citation type="journal article" date="2020" name="Stud. Mycol.">
        <title>101 Dothideomycetes genomes: a test case for predicting lifestyles and emergence of pathogens.</title>
        <authorList>
            <person name="Haridas S."/>
            <person name="Albert R."/>
            <person name="Binder M."/>
            <person name="Bloem J."/>
            <person name="Labutti K."/>
            <person name="Salamov A."/>
            <person name="Andreopoulos B."/>
            <person name="Baker S."/>
            <person name="Barry K."/>
            <person name="Bills G."/>
            <person name="Bluhm B."/>
            <person name="Cannon C."/>
            <person name="Castanera R."/>
            <person name="Culley D."/>
            <person name="Daum C."/>
            <person name="Ezra D."/>
            <person name="Gonzalez J."/>
            <person name="Henrissat B."/>
            <person name="Kuo A."/>
            <person name="Liang C."/>
            <person name="Lipzen A."/>
            <person name="Lutzoni F."/>
            <person name="Magnuson J."/>
            <person name="Mondo S."/>
            <person name="Nolan M."/>
            <person name="Ohm R."/>
            <person name="Pangilinan J."/>
            <person name="Park H.-J."/>
            <person name="Ramirez L."/>
            <person name="Alfaro M."/>
            <person name="Sun H."/>
            <person name="Tritt A."/>
            <person name="Yoshinaga Y."/>
            <person name="Zwiers L.-H."/>
            <person name="Turgeon B."/>
            <person name="Goodwin S."/>
            <person name="Spatafora J."/>
            <person name="Crous P."/>
            <person name="Grigoriev I."/>
        </authorList>
    </citation>
    <scope>NUCLEOTIDE SEQUENCE</scope>
    <source>
        <strain evidence="2">CBS 122368</strain>
    </source>
</reference>
<dbReference type="Proteomes" id="UP000800094">
    <property type="component" value="Unassembled WGS sequence"/>
</dbReference>
<name>A0A6A6I986_9PLEO</name>
<dbReference type="Gene3D" id="3.30.40.10">
    <property type="entry name" value="Zinc/RING finger domain, C3HC4 (zinc finger)"/>
    <property type="match status" value="1"/>
</dbReference>
<evidence type="ECO:0008006" key="4">
    <source>
        <dbReference type="Google" id="ProtNLM"/>
    </source>
</evidence>
<feature type="compositionally biased region" description="Polar residues" evidence="1">
    <location>
        <begin position="442"/>
        <end position="451"/>
    </location>
</feature>
<feature type="region of interest" description="Disordered" evidence="1">
    <location>
        <begin position="634"/>
        <end position="663"/>
    </location>
</feature>
<keyword evidence="3" id="KW-1185">Reference proteome</keyword>
<feature type="compositionally biased region" description="Acidic residues" evidence="1">
    <location>
        <begin position="645"/>
        <end position="663"/>
    </location>
</feature>
<dbReference type="OrthoDB" id="5411773at2759"/>
<dbReference type="SUPFAM" id="SSF57903">
    <property type="entry name" value="FYVE/PHD zinc finger"/>
    <property type="match status" value="1"/>
</dbReference>
<dbReference type="AlphaFoldDB" id="A0A6A6I986"/>
<feature type="region of interest" description="Disordered" evidence="1">
    <location>
        <begin position="298"/>
        <end position="325"/>
    </location>
</feature>
<feature type="region of interest" description="Disordered" evidence="1">
    <location>
        <begin position="418"/>
        <end position="495"/>
    </location>
</feature>
<dbReference type="InterPro" id="IPR013083">
    <property type="entry name" value="Znf_RING/FYVE/PHD"/>
</dbReference>
<sequence>MDSTNQVSHASVLSAAAASATAFLFGARNSPRVGGGKAEEDWVGCAEEEEVLLDLKGHRHVEKSRGADVPYVIGQQDNTFTAQFDKSCEEAEKAMRYFLRRHLVHHHIRNQHGEMDLLDNLSSRHIAPLQAPLWREMPQEWGKFSILQRKYLTEGNFMAAAAVPLIADALEANSVFVVRDGPSALCTSFSCQKFHDQWDTPIRFYGVAVEPVIDWATLEPAFNEGGYDEEPLVYRRNKSMRYEFGLDIRRFIPEQCLVLCLECLHLVWEKRRLAWSIIGQFGDEFKDQLDAYRLQFSEDEVEDKSENDDSDPDSDSSGDTPLNEAMSAGQILPGRFEDEENVQGSWGLVSIWRALSIRPGNANINGQPSIQLDGTWETKRNSEPITIWEDPTTSAEEDCEGTMFDPGSRAVAPPAFTQASQHPMSANKVVRPDSTKSRGWTAINQSPTPTANGLAMRPAMHPTPGTPKKGEQLHSANTARTATMPAPPPNPTAPANSKDPKFHFDPAFAQPYPPQQVKELVSPPSPSFIQPKKRFPSASEIICACHKPAQTFQVKITQCWNPECPVGWYHYECLDKRCKLSSLHGKWLCNVCKTEKEFGGAKNTTDMSSPFSAQEIVNAMPIAGGASGGLMPVKNPYGLGADQDTSTEDREDAWSDDDEFYKN</sequence>
<organism evidence="2 3">
    <name type="scientific">Trematosphaeria pertusa</name>
    <dbReference type="NCBI Taxonomy" id="390896"/>
    <lineage>
        <taxon>Eukaryota</taxon>
        <taxon>Fungi</taxon>
        <taxon>Dikarya</taxon>
        <taxon>Ascomycota</taxon>
        <taxon>Pezizomycotina</taxon>
        <taxon>Dothideomycetes</taxon>
        <taxon>Pleosporomycetidae</taxon>
        <taxon>Pleosporales</taxon>
        <taxon>Massarineae</taxon>
        <taxon>Trematosphaeriaceae</taxon>
        <taxon>Trematosphaeria</taxon>
    </lineage>
</organism>
<proteinExistence type="predicted"/>
<evidence type="ECO:0000313" key="2">
    <source>
        <dbReference type="EMBL" id="KAF2247125.1"/>
    </source>
</evidence>
<dbReference type="GeneID" id="54585460"/>
<evidence type="ECO:0000313" key="3">
    <source>
        <dbReference type="Proteomes" id="UP000800094"/>
    </source>
</evidence>
<dbReference type="EMBL" id="ML987197">
    <property type="protein sequence ID" value="KAF2247125.1"/>
    <property type="molecule type" value="Genomic_DNA"/>
</dbReference>